<accession>L0K511</accession>
<name>L0K511_HALHC</name>
<dbReference type="Pfam" id="PF00188">
    <property type="entry name" value="CAP"/>
    <property type="match status" value="1"/>
</dbReference>
<dbReference type="EMBL" id="CP003359">
    <property type="protein sequence ID" value="AGB40106.1"/>
    <property type="molecule type" value="Genomic_DNA"/>
</dbReference>
<dbReference type="SUPFAM" id="SSF55797">
    <property type="entry name" value="PR-1-like"/>
    <property type="match status" value="1"/>
</dbReference>
<dbReference type="PATRIC" id="fig|748449.3.peg.72"/>
<dbReference type="OrthoDB" id="9783944at2"/>
<dbReference type="STRING" id="748449.Halha_0086"/>
<dbReference type="eggNOG" id="COG2340">
    <property type="taxonomic scope" value="Bacteria"/>
</dbReference>
<gene>
    <name evidence="2" type="ordered locus">Halha_0086</name>
</gene>
<proteinExistence type="predicted"/>
<keyword evidence="3" id="KW-1185">Reference proteome</keyword>
<feature type="domain" description="SCP" evidence="1">
    <location>
        <begin position="99"/>
        <end position="214"/>
    </location>
</feature>
<dbReference type="InterPro" id="IPR014044">
    <property type="entry name" value="CAP_dom"/>
</dbReference>
<dbReference type="KEGG" id="hhl:Halha_0086"/>
<organism evidence="2 3">
    <name type="scientific">Halobacteroides halobius (strain ATCC 35273 / DSM 5150 / MD-1)</name>
    <dbReference type="NCBI Taxonomy" id="748449"/>
    <lineage>
        <taxon>Bacteria</taxon>
        <taxon>Bacillati</taxon>
        <taxon>Bacillota</taxon>
        <taxon>Clostridia</taxon>
        <taxon>Halanaerobiales</taxon>
        <taxon>Halobacteroidaceae</taxon>
        <taxon>Halobacteroides</taxon>
    </lineage>
</organism>
<dbReference type="PANTHER" id="PTHR31157">
    <property type="entry name" value="SCP DOMAIN-CONTAINING PROTEIN"/>
    <property type="match status" value="1"/>
</dbReference>
<evidence type="ECO:0000313" key="3">
    <source>
        <dbReference type="Proteomes" id="UP000010880"/>
    </source>
</evidence>
<evidence type="ECO:0000313" key="2">
    <source>
        <dbReference type="EMBL" id="AGB40106.1"/>
    </source>
</evidence>
<dbReference type="RefSeq" id="WP_015325834.1">
    <property type="nucleotide sequence ID" value="NC_019978.1"/>
</dbReference>
<dbReference type="InterPro" id="IPR035940">
    <property type="entry name" value="CAP_sf"/>
</dbReference>
<protein>
    <submittedName>
        <fullName evidence="2">Uncharacterized protein with SCP/PR1 domains</fullName>
    </submittedName>
</protein>
<dbReference type="AlphaFoldDB" id="L0K511"/>
<dbReference type="Proteomes" id="UP000010880">
    <property type="component" value="Chromosome"/>
</dbReference>
<evidence type="ECO:0000259" key="1">
    <source>
        <dbReference type="Pfam" id="PF00188"/>
    </source>
</evidence>
<dbReference type="HOGENOM" id="CLU_1259965_0_0_9"/>
<sequence>MQLKKIISLVLILALIFPATILISTELASASQGGDLDNGFLNLLSKLLDLLFFGLFETEQPTSNSTEASDNSSPVSVTIETDWTAREVTSLTKAEEKMVEMVNQARVKKGLSPLKVDYRLVKIARAKSRDLIKEDYFSHYSPNYGSPFDMMRKLNINYYLAGENLAGASSVEVAFEELMKSKSHRNNILHPDFTHIGIGIIEGGPYEKMYTQEFVDLED</sequence>
<dbReference type="CDD" id="cd05379">
    <property type="entry name" value="CAP_bacterial"/>
    <property type="match status" value="1"/>
</dbReference>
<dbReference type="PANTHER" id="PTHR31157:SF1">
    <property type="entry name" value="SCP DOMAIN-CONTAINING PROTEIN"/>
    <property type="match status" value="1"/>
</dbReference>
<reference evidence="3" key="1">
    <citation type="submission" date="2012-02" db="EMBL/GenBank/DDBJ databases">
        <title>The complete genome of Halobacteroides halobius DSM 5150.</title>
        <authorList>
            <person name="Lucas S."/>
            <person name="Copeland A."/>
            <person name="Lapidus A."/>
            <person name="Glavina del Rio T."/>
            <person name="Dalin E."/>
            <person name="Tice H."/>
            <person name="Bruce D."/>
            <person name="Goodwin L."/>
            <person name="Pitluck S."/>
            <person name="Peters L."/>
            <person name="Mikhailova N."/>
            <person name="Gu W."/>
            <person name="Kyrpides N."/>
            <person name="Mavromatis K."/>
            <person name="Ivanova N."/>
            <person name="Brettin T."/>
            <person name="Detter J.C."/>
            <person name="Han C."/>
            <person name="Larimer F."/>
            <person name="Land M."/>
            <person name="Hauser L."/>
            <person name="Markowitz V."/>
            <person name="Cheng J.-F."/>
            <person name="Hugenholtz P."/>
            <person name="Woyke T."/>
            <person name="Wu D."/>
            <person name="Tindall B."/>
            <person name="Pomrenke H."/>
            <person name="Brambilla E."/>
            <person name="Klenk H.-P."/>
            <person name="Eisen J.A."/>
        </authorList>
    </citation>
    <scope>NUCLEOTIDE SEQUENCE [LARGE SCALE GENOMIC DNA]</scope>
    <source>
        <strain evidence="3">ATCC 35273 / DSM 5150 / MD-1</strain>
    </source>
</reference>
<dbReference type="Gene3D" id="3.40.33.10">
    <property type="entry name" value="CAP"/>
    <property type="match status" value="1"/>
</dbReference>